<feature type="transmembrane region" description="Helical" evidence="5">
    <location>
        <begin position="223"/>
        <end position="242"/>
    </location>
</feature>
<evidence type="ECO:0000256" key="3">
    <source>
        <dbReference type="PROSITE-ProRule" id="PRU00339"/>
    </source>
</evidence>
<evidence type="ECO:0000256" key="2">
    <source>
        <dbReference type="ARBA" id="ARBA00022803"/>
    </source>
</evidence>
<accession>A0A0E2HCP1</accession>
<gene>
    <name evidence="6" type="ORF">HMPREF1090_01768</name>
</gene>
<dbReference type="GeneID" id="57959763"/>
<evidence type="ECO:0000256" key="4">
    <source>
        <dbReference type="SAM" id="Coils"/>
    </source>
</evidence>
<name>A0A0E2HCP1_9FIRM</name>
<keyword evidence="1" id="KW-0677">Repeat</keyword>
<dbReference type="InterPro" id="IPR019734">
    <property type="entry name" value="TPR_rpt"/>
</dbReference>
<evidence type="ECO:0000256" key="5">
    <source>
        <dbReference type="SAM" id="Phobius"/>
    </source>
</evidence>
<dbReference type="SUPFAM" id="SSF48452">
    <property type="entry name" value="TPR-like"/>
    <property type="match status" value="2"/>
</dbReference>
<feature type="repeat" description="TPR" evidence="3">
    <location>
        <begin position="357"/>
        <end position="390"/>
    </location>
</feature>
<dbReference type="Pfam" id="PF14559">
    <property type="entry name" value="TPR_19"/>
    <property type="match status" value="1"/>
</dbReference>
<dbReference type="SMART" id="SM00028">
    <property type="entry name" value="TPR"/>
    <property type="match status" value="5"/>
</dbReference>
<proteinExistence type="predicted"/>
<sequence length="436" mass="49624">MNTDYARKNQQIANSFYNLGLEKARIRDLSGAAQCLKKSLHFNKYQTDARNLLGLIYYENGEVADALVQWVISLNLQPEDNLADHYLDEIQRKPGQLEIESQNVKTFNQALWHAQNGSDDLAILQLARVVESNPHFVKAHLLLALLYMAREDFNKAGRCLYKILQIDKSNQKALHYMSIVKQNTGRADAEKRKMVKAFSHRKMEDDDVIIPNTYKENTGISTVLHIIIGLVLGIMAFYFLILPARTRDLNSIHDNNLKSYMQKLNNANQQYDILKSDYDELDAHTKEIQARLDELTTGNTSVIAQYQGLIWILQDYRSGDLAAAAKAFAGAGFDLIEDENIQAIVENIRQDMTANIYQSLVDRGLQLWNAGNKTEAMDYFQASLTIKPDNPEALFYVGRLYQDAGDTDNANSMFDKVVNEFPDSEYVDRAKNARGY</sequence>
<keyword evidence="5" id="KW-0812">Transmembrane</keyword>
<feature type="coiled-coil region" evidence="4">
    <location>
        <begin position="250"/>
        <end position="284"/>
    </location>
</feature>
<dbReference type="EMBL" id="AGYR01000014">
    <property type="protein sequence ID" value="ENZ17468.1"/>
    <property type="molecule type" value="Genomic_DNA"/>
</dbReference>
<dbReference type="PANTHER" id="PTHR45586">
    <property type="entry name" value="TPR REPEAT-CONTAINING PROTEIN PA4667"/>
    <property type="match status" value="1"/>
</dbReference>
<dbReference type="AlphaFoldDB" id="A0A0E2HCP1"/>
<feature type="repeat" description="TPR" evidence="3">
    <location>
        <begin position="137"/>
        <end position="170"/>
    </location>
</feature>
<dbReference type="Gene3D" id="1.25.40.10">
    <property type="entry name" value="Tetratricopeptide repeat domain"/>
    <property type="match status" value="3"/>
</dbReference>
<keyword evidence="2 3" id="KW-0802">TPR repeat</keyword>
<keyword evidence="4" id="KW-0175">Coiled coil</keyword>
<dbReference type="Proteomes" id="UP000013085">
    <property type="component" value="Unassembled WGS sequence"/>
</dbReference>
<dbReference type="PANTHER" id="PTHR45586:SF1">
    <property type="entry name" value="LIPOPOLYSACCHARIDE ASSEMBLY PROTEIN B"/>
    <property type="match status" value="1"/>
</dbReference>
<feature type="repeat" description="TPR" evidence="3">
    <location>
        <begin position="391"/>
        <end position="424"/>
    </location>
</feature>
<evidence type="ECO:0008006" key="8">
    <source>
        <dbReference type="Google" id="ProtNLM"/>
    </source>
</evidence>
<dbReference type="InterPro" id="IPR051012">
    <property type="entry name" value="CellSynth/LPSAsmb/PSIAsmb"/>
</dbReference>
<keyword evidence="5" id="KW-0472">Membrane</keyword>
<organism evidence="6 7">
    <name type="scientific">[Clostridium] clostridioforme 90A8</name>
    <dbReference type="NCBI Taxonomy" id="999408"/>
    <lineage>
        <taxon>Bacteria</taxon>
        <taxon>Bacillati</taxon>
        <taxon>Bacillota</taxon>
        <taxon>Clostridia</taxon>
        <taxon>Lachnospirales</taxon>
        <taxon>Lachnospiraceae</taxon>
        <taxon>Enterocloster</taxon>
    </lineage>
</organism>
<evidence type="ECO:0000256" key="1">
    <source>
        <dbReference type="ARBA" id="ARBA00022737"/>
    </source>
</evidence>
<comment type="caution">
    <text evidence="6">The sequence shown here is derived from an EMBL/GenBank/DDBJ whole genome shotgun (WGS) entry which is preliminary data.</text>
</comment>
<dbReference type="PATRIC" id="fig|999408.3.peg.1905"/>
<evidence type="ECO:0000313" key="6">
    <source>
        <dbReference type="EMBL" id="ENZ17468.1"/>
    </source>
</evidence>
<dbReference type="InterPro" id="IPR011990">
    <property type="entry name" value="TPR-like_helical_dom_sf"/>
</dbReference>
<dbReference type="PROSITE" id="PS50005">
    <property type="entry name" value="TPR"/>
    <property type="match status" value="4"/>
</dbReference>
<dbReference type="RefSeq" id="WP_002583697.1">
    <property type="nucleotide sequence ID" value="NZ_KB851018.1"/>
</dbReference>
<dbReference type="HOGENOM" id="CLU_045944_0_0_9"/>
<protein>
    <recommendedName>
        <fullName evidence="8">Tetratricopeptide repeat protein</fullName>
    </recommendedName>
</protein>
<feature type="repeat" description="TPR" evidence="3">
    <location>
        <begin position="47"/>
        <end position="80"/>
    </location>
</feature>
<dbReference type="Pfam" id="PF13432">
    <property type="entry name" value="TPR_16"/>
    <property type="match status" value="1"/>
</dbReference>
<reference evidence="6 7" key="1">
    <citation type="submission" date="2013-01" db="EMBL/GenBank/DDBJ databases">
        <title>The Genome Sequence of Clostridium clostridioforme 90A8.</title>
        <authorList>
            <consortium name="The Broad Institute Genome Sequencing Platform"/>
            <person name="Earl A."/>
            <person name="Ward D."/>
            <person name="Feldgarden M."/>
            <person name="Gevers D."/>
            <person name="Courvalin P."/>
            <person name="Lambert T."/>
            <person name="Walker B."/>
            <person name="Young S.K."/>
            <person name="Zeng Q."/>
            <person name="Gargeya S."/>
            <person name="Fitzgerald M."/>
            <person name="Haas B."/>
            <person name="Abouelleil A."/>
            <person name="Alvarado L."/>
            <person name="Arachchi H.M."/>
            <person name="Berlin A.M."/>
            <person name="Chapman S.B."/>
            <person name="Dewar J."/>
            <person name="Goldberg J."/>
            <person name="Griggs A."/>
            <person name="Gujja S."/>
            <person name="Hansen M."/>
            <person name="Howarth C."/>
            <person name="Imamovic A."/>
            <person name="Larimer J."/>
            <person name="McCowan C."/>
            <person name="Murphy C."/>
            <person name="Neiman D."/>
            <person name="Pearson M."/>
            <person name="Priest M."/>
            <person name="Roberts A."/>
            <person name="Saif S."/>
            <person name="Shea T."/>
            <person name="Sisk P."/>
            <person name="Sykes S."/>
            <person name="Wortman J."/>
            <person name="Nusbaum C."/>
            <person name="Birren B."/>
        </authorList>
    </citation>
    <scope>NUCLEOTIDE SEQUENCE [LARGE SCALE GENOMIC DNA]</scope>
    <source>
        <strain evidence="6 7">90A8</strain>
    </source>
</reference>
<evidence type="ECO:0000313" key="7">
    <source>
        <dbReference type="Proteomes" id="UP000013085"/>
    </source>
</evidence>
<keyword evidence="5" id="KW-1133">Transmembrane helix</keyword>